<accession>A0A397W8G5</accession>
<dbReference type="EMBL" id="QKWP01000014">
    <property type="protein sequence ID" value="RIB30391.1"/>
    <property type="molecule type" value="Genomic_DNA"/>
</dbReference>
<gene>
    <name evidence="3" type="ORF">C2G38_2152890</name>
</gene>
<keyword evidence="1" id="KW-0175">Coiled coil</keyword>
<feature type="region of interest" description="Disordered" evidence="2">
    <location>
        <begin position="246"/>
        <end position="270"/>
    </location>
</feature>
<dbReference type="AlphaFoldDB" id="A0A397W8G5"/>
<feature type="compositionally biased region" description="Acidic residues" evidence="2">
    <location>
        <begin position="256"/>
        <end position="270"/>
    </location>
</feature>
<sequence length="504" mass="58628">MNENHRTKFLLSDEFLRQAAKLKKLCPGILELKFNENGSVIVTRNSSNLVKRPLRNKKNTSNIKEKYENIDSYLLHNDEYEQIKIRLDEIEMKLMKTQSELEKLKQERMQICTQADKNSETNSSLLDKILDEMGGENYTITWKNINTRLESIFGCDEILKIPEKTQKSKYLEWIISLQNWVFADEYPVKLWKEKAENTFGTFEVQPIISLNESKKRVSLKEPEIARKKVKRVKKLSTTKEKKFLAANNSLAHNDDENPVDNDEDLTDDDDEQADIQTAPGWKTVAKLILNFKPDVEYSDDLKYDSPQFKFGTKQRKYVHIDFGNKLGSLKEGLKMWSSIDKNIEKVYAEVKLQRFCHFLKLYDAYTVLFQLAIKEPPDSNQKMSIKQKKDSGIPLGITAPFRSIRGWVGCKMKLFLQIKSRGERRIWTAICRIRFILNESLATVKQLVNSSASPHFFQLLSDEDFYNFLILIANGKPVHFNLPNKIDDILDIQSNILKLAFAFI</sequence>
<feature type="coiled-coil region" evidence="1">
    <location>
        <begin position="80"/>
        <end position="114"/>
    </location>
</feature>
<dbReference type="Proteomes" id="UP000266673">
    <property type="component" value="Unassembled WGS sequence"/>
</dbReference>
<evidence type="ECO:0000256" key="1">
    <source>
        <dbReference type="SAM" id="Coils"/>
    </source>
</evidence>
<evidence type="ECO:0000256" key="2">
    <source>
        <dbReference type="SAM" id="MobiDB-lite"/>
    </source>
</evidence>
<keyword evidence="4" id="KW-1185">Reference proteome</keyword>
<evidence type="ECO:0000313" key="4">
    <source>
        <dbReference type="Proteomes" id="UP000266673"/>
    </source>
</evidence>
<name>A0A397W8G5_9GLOM</name>
<proteinExistence type="predicted"/>
<reference evidence="3 4" key="1">
    <citation type="submission" date="2018-06" db="EMBL/GenBank/DDBJ databases">
        <title>Comparative genomics reveals the genomic features of Rhizophagus irregularis, R. cerebriforme, R. diaphanum and Gigaspora rosea, and their symbiotic lifestyle signature.</title>
        <authorList>
            <person name="Morin E."/>
            <person name="San Clemente H."/>
            <person name="Chen E.C.H."/>
            <person name="De La Providencia I."/>
            <person name="Hainaut M."/>
            <person name="Kuo A."/>
            <person name="Kohler A."/>
            <person name="Murat C."/>
            <person name="Tang N."/>
            <person name="Roy S."/>
            <person name="Loubradou J."/>
            <person name="Henrissat B."/>
            <person name="Grigoriev I.V."/>
            <person name="Corradi N."/>
            <person name="Roux C."/>
            <person name="Martin F.M."/>
        </authorList>
    </citation>
    <scope>NUCLEOTIDE SEQUENCE [LARGE SCALE GENOMIC DNA]</scope>
    <source>
        <strain evidence="3 4">DAOM 194757</strain>
    </source>
</reference>
<protein>
    <submittedName>
        <fullName evidence="3">Uncharacterized protein</fullName>
    </submittedName>
</protein>
<organism evidence="3 4">
    <name type="scientific">Gigaspora rosea</name>
    <dbReference type="NCBI Taxonomy" id="44941"/>
    <lineage>
        <taxon>Eukaryota</taxon>
        <taxon>Fungi</taxon>
        <taxon>Fungi incertae sedis</taxon>
        <taxon>Mucoromycota</taxon>
        <taxon>Glomeromycotina</taxon>
        <taxon>Glomeromycetes</taxon>
        <taxon>Diversisporales</taxon>
        <taxon>Gigasporaceae</taxon>
        <taxon>Gigaspora</taxon>
    </lineage>
</organism>
<dbReference type="OrthoDB" id="2475025at2759"/>
<comment type="caution">
    <text evidence="3">The sequence shown here is derived from an EMBL/GenBank/DDBJ whole genome shotgun (WGS) entry which is preliminary data.</text>
</comment>
<evidence type="ECO:0000313" key="3">
    <source>
        <dbReference type="EMBL" id="RIB30391.1"/>
    </source>
</evidence>